<protein>
    <submittedName>
        <fullName evidence="3">Uncharacterized protein</fullName>
    </submittedName>
</protein>
<sequence>MEEGLLFKAKDQEKEGGKKSLTWDDFLEEAKKVGYIAGSMVAANLSLQLISVISLMMVGHLGEIALAGTAMATSLCAVSGSSLLVGMASGLETLCGQAYGAQQYQKLGVHAYSAMISLILVCIPISFVWISMEKILIFIGQYQCAVFVIPHNFHEVLAVLDQFNAFHCPLISDSFAWQAAIARKRIFQ</sequence>
<evidence type="ECO:0000313" key="4">
    <source>
        <dbReference type="Proteomes" id="UP001202328"/>
    </source>
</evidence>
<organism evidence="3 4">
    <name type="scientific">Papaver atlanticum</name>
    <dbReference type="NCBI Taxonomy" id="357466"/>
    <lineage>
        <taxon>Eukaryota</taxon>
        <taxon>Viridiplantae</taxon>
        <taxon>Streptophyta</taxon>
        <taxon>Embryophyta</taxon>
        <taxon>Tracheophyta</taxon>
        <taxon>Spermatophyta</taxon>
        <taxon>Magnoliopsida</taxon>
        <taxon>Ranunculales</taxon>
        <taxon>Papaveraceae</taxon>
        <taxon>Papaveroideae</taxon>
        <taxon>Papaver</taxon>
    </lineage>
</organism>
<dbReference type="AlphaFoldDB" id="A0AAD4SXD9"/>
<comment type="similarity">
    <text evidence="1">Belongs to the multi antimicrobial extrusion (MATE) (TC 2.A.66.1) family.</text>
</comment>
<gene>
    <name evidence="3" type="ORF">MKW98_001437</name>
</gene>
<name>A0AAD4SXD9_9MAGN</name>
<dbReference type="GO" id="GO:0015297">
    <property type="term" value="F:antiporter activity"/>
    <property type="evidence" value="ECO:0007669"/>
    <property type="project" value="InterPro"/>
</dbReference>
<dbReference type="GO" id="GO:0016020">
    <property type="term" value="C:membrane"/>
    <property type="evidence" value="ECO:0007669"/>
    <property type="project" value="InterPro"/>
</dbReference>
<evidence type="ECO:0000256" key="1">
    <source>
        <dbReference type="ARBA" id="ARBA00010199"/>
    </source>
</evidence>
<comment type="caution">
    <text evidence="3">The sequence shown here is derived from an EMBL/GenBank/DDBJ whole genome shotgun (WGS) entry which is preliminary data.</text>
</comment>
<keyword evidence="2" id="KW-1133">Transmembrane helix</keyword>
<keyword evidence="4" id="KW-1185">Reference proteome</keyword>
<accession>A0AAD4SXD9</accession>
<dbReference type="PANTHER" id="PTHR11206">
    <property type="entry name" value="MULTIDRUG RESISTANCE PROTEIN"/>
    <property type="match status" value="1"/>
</dbReference>
<feature type="transmembrane region" description="Helical" evidence="2">
    <location>
        <begin position="64"/>
        <end position="89"/>
    </location>
</feature>
<reference evidence="3" key="1">
    <citation type="submission" date="2022-04" db="EMBL/GenBank/DDBJ databases">
        <title>A functionally conserved STORR gene fusion in Papaver species that diverged 16.8 million years ago.</title>
        <authorList>
            <person name="Catania T."/>
        </authorList>
    </citation>
    <scope>NUCLEOTIDE SEQUENCE</scope>
    <source>
        <strain evidence="3">S-188037</strain>
    </source>
</reference>
<proteinExistence type="inferred from homology"/>
<dbReference type="Pfam" id="PF01554">
    <property type="entry name" value="MatE"/>
    <property type="match status" value="1"/>
</dbReference>
<feature type="transmembrane region" description="Helical" evidence="2">
    <location>
        <begin position="109"/>
        <end position="130"/>
    </location>
</feature>
<keyword evidence="2" id="KW-0472">Membrane</keyword>
<dbReference type="InterPro" id="IPR002528">
    <property type="entry name" value="MATE_fam"/>
</dbReference>
<evidence type="ECO:0000256" key="2">
    <source>
        <dbReference type="SAM" id="Phobius"/>
    </source>
</evidence>
<evidence type="ECO:0000313" key="3">
    <source>
        <dbReference type="EMBL" id="KAI3925583.1"/>
    </source>
</evidence>
<dbReference type="GO" id="GO:0042910">
    <property type="term" value="F:xenobiotic transmembrane transporter activity"/>
    <property type="evidence" value="ECO:0007669"/>
    <property type="project" value="InterPro"/>
</dbReference>
<keyword evidence="2" id="KW-0812">Transmembrane</keyword>
<dbReference type="Proteomes" id="UP001202328">
    <property type="component" value="Unassembled WGS sequence"/>
</dbReference>
<dbReference type="EMBL" id="JAJJMB010008074">
    <property type="protein sequence ID" value="KAI3925583.1"/>
    <property type="molecule type" value="Genomic_DNA"/>
</dbReference>
<feature type="transmembrane region" description="Helical" evidence="2">
    <location>
        <begin position="33"/>
        <end position="57"/>
    </location>
</feature>